<dbReference type="AlphaFoldDB" id="A0A2U1PPN7"/>
<dbReference type="EC" id="2.7.11.1" evidence="2"/>
<evidence type="ECO:0000313" key="23">
    <source>
        <dbReference type="EMBL" id="PWA87672.1"/>
    </source>
</evidence>
<evidence type="ECO:0000256" key="10">
    <source>
        <dbReference type="ARBA" id="ARBA00022741"/>
    </source>
</evidence>
<dbReference type="STRING" id="35608.A0A2U1PPN7"/>
<comment type="catalytic activity">
    <reaction evidence="16">
        <text>L-threonyl-[protein] + ATP = O-phospho-L-threonyl-[protein] + ADP + H(+)</text>
        <dbReference type="Rhea" id="RHEA:46608"/>
        <dbReference type="Rhea" id="RHEA-COMP:11060"/>
        <dbReference type="Rhea" id="RHEA-COMP:11605"/>
        <dbReference type="ChEBI" id="CHEBI:15378"/>
        <dbReference type="ChEBI" id="CHEBI:30013"/>
        <dbReference type="ChEBI" id="CHEBI:30616"/>
        <dbReference type="ChEBI" id="CHEBI:61977"/>
        <dbReference type="ChEBI" id="CHEBI:456216"/>
        <dbReference type="EC" id="2.7.11.1"/>
    </reaction>
</comment>
<evidence type="ECO:0000256" key="13">
    <source>
        <dbReference type="ARBA" id="ARBA00022989"/>
    </source>
</evidence>
<dbReference type="InterPro" id="IPR008271">
    <property type="entry name" value="Ser/Thr_kinase_AS"/>
</dbReference>
<evidence type="ECO:0000256" key="14">
    <source>
        <dbReference type="ARBA" id="ARBA00023136"/>
    </source>
</evidence>
<dbReference type="InterPro" id="IPR032675">
    <property type="entry name" value="LRR_dom_sf"/>
</dbReference>
<keyword evidence="5" id="KW-0433">Leucine-rich repeat</keyword>
<dbReference type="Pfam" id="PF00560">
    <property type="entry name" value="LRR_1"/>
    <property type="match status" value="1"/>
</dbReference>
<keyword evidence="24" id="KW-1185">Reference proteome</keyword>
<dbReference type="CDD" id="cd14066">
    <property type="entry name" value="STKc_IRAK"/>
    <property type="match status" value="1"/>
</dbReference>
<evidence type="ECO:0000256" key="7">
    <source>
        <dbReference type="ARBA" id="ARBA00022692"/>
    </source>
</evidence>
<feature type="signal peptide" evidence="21">
    <location>
        <begin position="1"/>
        <end position="24"/>
    </location>
</feature>
<evidence type="ECO:0000256" key="11">
    <source>
        <dbReference type="ARBA" id="ARBA00022777"/>
    </source>
</evidence>
<dbReference type="InterPro" id="IPR011009">
    <property type="entry name" value="Kinase-like_dom_sf"/>
</dbReference>
<sequence length="867" mass="96702">MTMFRSFYFMLLVNATLPLATIHAQDDQSGFISIDCGIAQGTNYTDNKTGLNYVSDAGFLESGVSQKILPTYNFPNLDIVYTTLTSFPQGTRNCYTLRPKQGKGNRYLIRARFHYGNYDSKGQPPQFDLYLGSDLWSTIRFNAMLPVNYEIIHLTSSDYIYVCLVNIGLGTPFISALELRLLDSSMYANQLQSLITFNRVNYGTSERVRYGDDKYDRIWQTTTSNTLIAVHTSGTVSNLGSSTANEVPSKVMSTALTSPNLTSNILIPWTATNAADEFFIYLYIAEIETLKRNQKREFNIYLNGKYWDGPISPLNHTTTTYFIRSSNSLNINISLRQTKNSTLPPIFNAIELYNPKQLLRQQTEDLDAEAIWRTRSMYGLKRNWQGDPCVPQSSAWVGINCSYNDLENPRITSLNLSFSGLSGELADALANLTMIQSLDLSFNNLTGNVPKFLASFSFLEMLNLTGNNFARPLPSELVEKSKDRSLLLIIEGINNQDKGSCTKDSCRKNKNNKVVILVTATIAATFVLLTTLAILLIIKRRRAQDVPDDIIGSRDQRFTFGEIQSITGSFKTIIGKGGFGTVFHGSIGDNQVAVKLLSESSAQGYREFQAEVRLLMSVHHKNITSLVGYCDEGSRKGIIYEYMANGNLGMHLFGGSPNVMSWKQRVQIGYDAAQGLEYMHHGCKPAIVHRDVKCSNILLNEKFQAKLADFGLSRAFNTEGDTHVSTVIAGTPGYLDPEYYTTTRLTEKSDVYSFGVVLLELITGRPALSGDIYIVTWVKSAVAEGNVEKIIDPRLQGDFDINTAWKVVELAITCVDSISSKRPTMNDVVTDLKSCLKEDEGFHGAKPNKLDRHTDLSLESMQGPNLR</sequence>
<evidence type="ECO:0000256" key="21">
    <source>
        <dbReference type="SAM" id="SignalP"/>
    </source>
</evidence>
<evidence type="ECO:0000256" key="17">
    <source>
        <dbReference type="ARBA" id="ARBA00048679"/>
    </source>
</evidence>
<keyword evidence="8 21" id="KW-0732">Signal</keyword>
<evidence type="ECO:0000256" key="16">
    <source>
        <dbReference type="ARBA" id="ARBA00047899"/>
    </source>
</evidence>
<dbReference type="EMBL" id="PKPP01000890">
    <property type="protein sequence ID" value="PWA87672.1"/>
    <property type="molecule type" value="Genomic_DNA"/>
</dbReference>
<evidence type="ECO:0000256" key="19">
    <source>
        <dbReference type="SAM" id="MobiDB-lite"/>
    </source>
</evidence>
<protein>
    <recommendedName>
        <fullName evidence="2">non-specific serine/threonine protein kinase</fullName>
        <ecNumber evidence="2">2.7.11.1</ecNumber>
    </recommendedName>
</protein>
<dbReference type="SMART" id="SM00220">
    <property type="entry name" value="S_TKc"/>
    <property type="match status" value="1"/>
</dbReference>
<dbReference type="OrthoDB" id="2017114at2759"/>
<keyword evidence="7 20" id="KW-0812">Transmembrane</keyword>
<feature type="domain" description="Protein kinase" evidence="22">
    <location>
        <begin position="568"/>
        <end position="836"/>
    </location>
</feature>
<dbReference type="InterPro" id="IPR001611">
    <property type="entry name" value="Leu-rich_rpt"/>
</dbReference>
<feature type="chain" id="PRO_5015619054" description="non-specific serine/threonine protein kinase" evidence="21">
    <location>
        <begin position="25"/>
        <end position="867"/>
    </location>
</feature>
<dbReference type="GO" id="GO:0005524">
    <property type="term" value="F:ATP binding"/>
    <property type="evidence" value="ECO:0007669"/>
    <property type="project" value="UniProtKB-UniRule"/>
</dbReference>
<evidence type="ECO:0000256" key="2">
    <source>
        <dbReference type="ARBA" id="ARBA00012513"/>
    </source>
</evidence>
<evidence type="ECO:0000256" key="9">
    <source>
        <dbReference type="ARBA" id="ARBA00022737"/>
    </source>
</evidence>
<dbReference type="PROSITE" id="PS50011">
    <property type="entry name" value="PROTEIN_KINASE_DOM"/>
    <property type="match status" value="1"/>
</dbReference>
<dbReference type="Proteomes" id="UP000245207">
    <property type="component" value="Unassembled WGS sequence"/>
</dbReference>
<dbReference type="Pfam" id="PF12819">
    <property type="entry name" value="Malectin_like"/>
    <property type="match status" value="1"/>
</dbReference>
<dbReference type="SUPFAM" id="SSF56112">
    <property type="entry name" value="Protein kinase-like (PK-like)"/>
    <property type="match status" value="1"/>
</dbReference>
<evidence type="ECO:0000259" key="22">
    <source>
        <dbReference type="PROSITE" id="PS50011"/>
    </source>
</evidence>
<keyword evidence="14 20" id="KW-0472">Membrane</keyword>
<feature type="transmembrane region" description="Helical" evidence="20">
    <location>
        <begin position="514"/>
        <end position="538"/>
    </location>
</feature>
<comment type="subcellular location">
    <subcellularLocation>
        <location evidence="1">Membrane</location>
        <topology evidence="1">Single-pass membrane protein</topology>
    </subcellularLocation>
</comment>
<evidence type="ECO:0000256" key="12">
    <source>
        <dbReference type="ARBA" id="ARBA00022840"/>
    </source>
</evidence>
<name>A0A2U1PPN7_ARTAN</name>
<evidence type="ECO:0000256" key="1">
    <source>
        <dbReference type="ARBA" id="ARBA00004167"/>
    </source>
</evidence>
<dbReference type="Gene3D" id="3.80.10.10">
    <property type="entry name" value="Ribonuclease Inhibitor"/>
    <property type="match status" value="1"/>
</dbReference>
<keyword evidence="10 18" id="KW-0547">Nucleotide-binding</keyword>
<dbReference type="InterPro" id="IPR024788">
    <property type="entry name" value="Malectin-like_Carb-bd_dom"/>
</dbReference>
<feature type="binding site" evidence="18">
    <location>
        <position position="595"/>
    </location>
    <ligand>
        <name>ATP</name>
        <dbReference type="ChEBI" id="CHEBI:30616"/>
    </ligand>
</feature>
<evidence type="ECO:0000256" key="15">
    <source>
        <dbReference type="ARBA" id="ARBA00023170"/>
    </source>
</evidence>
<evidence type="ECO:0000256" key="20">
    <source>
        <dbReference type="SAM" id="Phobius"/>
    </source>
</evidence>
<evidence type="ECO:0000256" key="4">
    <source>
        <dbReference type="ARBA" id="ARBA00022553"/>
    </source>
</evidence>
<feature type="compositionally biased region" description="Polar residues" evidence="19">
    <location>
        <begin position="857"/>
        <end position="867"/>
    </location>
</feature>
<dbReference type="Pfam" id="PF07714">
    <property type="entry name" value="PK_Tyr_Ser-Thr"/>
    <property type="match status" value="1"/>
</dbReference>
<reference evidence="23 24" key="1">
    <citation type="journal article" date="2018" name="Mol. Plant">
        <title>The genome of Artemisia annua provides insight into the evolution of Asteraceae family and artemisinin biosynthesis.</title>
        <authorList>
            <person name="Shen Q."/>
            <person name="Zhang L."/>
            <person name="Liao Z."/>
            <person name="Wang S."/>
            <person name="Yan T."/>
            <person name="Shi P."/>
            <person name="Liu M."/>
            <person name="Fu X."/>
            <person name="Pan Q."/>
            <person name="Wang Y."/>
            <person name="Lv Z."/>
            <person name="Lu X."/>
            <person name="Zhang F."/>
            <person name="Jiang W."/>
            <person name="Ma Y."/>
            <person name="Chen M."/>
            <person name="Hao X."/>
            <person name="Li L."/>
            <person name="Tang Y."/>
            <person name="Lv G."/>
            <person name="Zhou Y."/>
            <person name="Sun X."/>
            <person name="Brodelius P.E."/>
            <person name="Rose J.K.C."/>
            <person name="Tang K."/>
        </authorList>
    </citation>
    <scope>NUCLEOTIDE SEQUENCE [LARGE SCALE GENOMIC DNA]</scope>
    <source>
        <strain evidence="24">cv. Huhao1</strain>
        <tissue evidence="23">Leaf</tissue>
    </source>
</reference>
<comment type="caution">
    <text evidence="23">The sequence shown here is derived from an EMBL/GenBank/DDBJ whole genome shotgun (WGS) entry which is preliminary data.</text>
</comment>
<keyword evidence="3" id="KW-0723">Serine/threonine-protein kinase</keyword>
<dbReference type="InterPro" id="IPR001245">
    <property type="entry name" value="Ser-Thr/Tyr_kinase_cat_dom"/>
</dbReference>
<dbReference type="Gene3D" id="2.60.120.430">
    <property type="entry name" value="Galactose-binding lectin"/>
    <property type="match status" value="1"/>
</dbReference>
<dbReference type="GO" id="GO:0016020">
    <property type="term" value="C:membrane"/>
    <property type="evidence" value="ECO:0007669"/>
    <property type="project" value="UniProtKB-SubCell"/>
</dbReference>
<keyword evidence="6" id="KW-0808">Transferase</keyword>
<evidence type="ECO:0000313" key="24">
    <source>
        <dbReference type="Proteomes" id="UP000245207"/>
    </source>
</evidence>
<dbReference type="InterPro" id="IPR017441">
    <property type="entry name" value="Protein_kinase_ATP_BS"/>
</dbReference>
<evidence type="ECO:0000256" key="3">
    <source>
        <dbReference type="ARBA" id="ARBA00022527"/>
    </source>
</evidence>
<organism evidence="23 24">
    <name type="scientific">Artemisia annua</name>
    <name type="common">Sweet wormwood</name>
    <dbReference type="NCBI Taxonomy" id="35608"/>
    <lineage>
        <taxon>Eukaryota</taxon>
        <taxon>Viridiplantae</taxon>
        <taxon>Streptophyta</taxon>
        <taxon>Embryophyta</taxon>
        <taxon>Tracheophyta</taxon>
        <taxon>Spermatophyta</taxon>
        <taxon>Magnoliopsida</taxon>
        <taxon>eudicotyledons</taxon>
        <taxon>Gunneridae</taxon>
        <taxon>Pentapetalae</taxon>
        <taxon>asterids</taxon>
        <taxon>campanulids</taxon>
        <taxon>Asterales</taxon>
        <taxon>Asteraceae</taxon>
        <taxon>Asteroideae</taxon>
        <taxon>Anthemideae</taxon>
        <taxon>Artemisiinae</taxon>
        <taxon>Artemisia</taxon>
    </lineage>
</organism>
<keyword evidence="12 18" id="KW-0067">ATP-binding</keyword>
<evidence type="ECO:0000256" key="6">
    <source>
        <dbReference type="ARBA" id="ARBA00022679"/>
    </source>
</evidence>
<dbReference type="SUPFAM" id="SSF52058">
    <property type="entry name" value="L domain-like"/>
    <property type="match status" value="1"/>
</dbReference>
<accession>A0A2U1PPN7</accession>
<keyword evidence="9" id="KW-0677">Repeat</keyword>
<dbReference type="FunFam" id="3.80.10.10:FF:000129">
    <property type="entry name" value="Leucine-rich repeat receptor-like kinase"/>
    <property type="match status" value="1"/>
</dbReference>
<dbReference type="Gene3D" id="3.30.200.20">
    <property type="entry name" value="Phosphorylase Kinase, domain 1"/>
    <property type="match status" value="1"/>
</dbReference>
<keyword evidence="4" id="KW-0597">Phosphoprotein</keyword>
<dbReference type="GO" id="GO:0004674">
    <property type="term" value="F:protein serine/threonine kinase activity"/>
    <property type="evidence" value="ECO:0007669"/>
    <property type="project" value="UniProtKB-KW"/>
</dbReference>
<dbReference type="PANTHER" id="PTHR45631:SF202">
    <property type="entry name" value="SENESCENCE-INDUCED RECEPTOR-LIKE SERINE_THREONINE-PROTEIN KINASE"/>
    <property type="match status" value="1"/>
</dbReference>
<dbReference type="PROSITE" id="PS00108">
    <property type="entry name" value="PROTEIN_KINASE_ST"/>
    <property type="match status" value="1"/>
</dbReference>
<comment type="catalytic activity">
    <reaction evidence="17">
        <text>L-seryl-[protein] + ATP = O-phospho-L-seryl-[protein] + ADP + H(+)</text>
        <dbReference type="Rhea" id="RHEA:17989"/>
        <dbReference type="Rhea" id="RHEA-COMP:9863"/>
        <dbReference type="Rhea" id="RHEA-COMP:11604"/>
        <dbReference type="ChEBI" id="CHEBI:15378"/>
        <dbReference type="ChEBI" id="CHEBI:29999"/>
        <dbReference type="ChEBI" id="CHEBI:30616"/>
        <dbReference type="ChEBI" id="CHEBI:83421"/>
        <dbReference type="ChEBI" id="CHEBI:456216"/>
        <dbReference type="EC" id="2.7.11.1"/>
    </reaction>
</comment>
<feature type="compositionally biased region" description="Basic and acidic residues" evidence="19">
    <location>
        <begin position="846"/>
        <end position="856"/>
    </location>
</feature>
<dbReference type="FunFam" id="1.10.510.10:FF:000146">
    <property type="entry name" value="LRR receptor-like serine/threonine-protein kinase IOS1"/>
    <property type="match status" value="1"/>
</dbReference>
<dbReference type="PANTHER" id="PTHR45631">
    <property type="entry name" value="OS07G0107800 PROTEIN-RELATED"/>
    <property type="match status" value="1"/>
</dbReference>
<keyword evidence="15" id="KW-0675">Receptor</keyword>
<feature type="region of interest" description="Disordered" evidence="19">
    <location>
        <begin position="846"/>
        <end position="867"/>
    </location>
</feature>
<keyword evidence="13 20" id="KW-1133">Transmembrane helix</keyword>
<keyword evidence="11 23" id="KW-0418">Kinase</keyword>
<dbReference type="Gene3D" id="1.10.510.10">
    <property type="entry name" value="Transferase(Phosphotransferase) domain 1"/>
    <property type="match status" value="1"/>
</dbReference>
<proteinExistence type="predicted"/>
<dbReference type="InterPro" id="IPR000719">
    <property type="entry name" value="Prot_kinase_dom"/>
</dbReference>
<evidence type="ECO:0000256" key="5">
    <source>
        <dbReference type="ARBA" id="ARBA00022614"/>
    </source>
</evidence>
<gene>
    <name evidence="23" type="ORF">CTI12_AA127800</name>
</gene>
<dbReference type="PROSITE" id="PS00107">
    <property type="entry name" value="PROTEIN_KINASE_ATP"/>
    <property type="match status" value="1"/>
</dbReference>
<evidence type="ECO:0000256" key="18">
    <source>
        <dbReference type="PROSITE-ProRule" id="PRU10141"/>
    </source>
</evidence>
<evidence type="ECO:0000256" key="8">
    <source>
        <dbReference type="ARBA" id="ARBA00022729"/>
    </source>
</evidence>